<feature type="zinc finger region" description="C3H1-type" evidence="1">
    <location>
        <begin position="28"/>
        <end position="54"/>
    </location>
</feature>
<evidence type="ECO:0000313" key="4">
    <source>
        <dbReference type="Proteomes" id="UP000799324"/>
    </source>
</evidence>
<evidence type="ECO:0000313" key="3">
    <source>
        <dbReference type="EMBL" id="KAF2649609.1"/>
    </source>
</evidence>
<protein>
    <recommendedName>
        <fullName evidence="2">C3H1-type domain-containing protein</fullName>
    </recommendedName>
</protein>
<dbReference type="GO" id="GO:0008270">
    <property type="term" value="F:zinc ion binding"/>
    <property type="evidence" value="ECO:0007669"/>
    <property type="project" value="UniProtKB-KW"/>
</dbReference>
<dbReference type="Proteomes" id="UP000799324">
    <property type="component" value="Unassembled WGS sequence"/>
</dbReference>
<proteinExistence type="predicted"/>
<gene>
    <name evidence="3" type="ORF">K491DRAFT_572012</name>
</gene>
<dbReference type="InterPro" id="IPR000571">
    <property type="entry name" value="Znf_CCCH"/>
</dbReference>
<feature type="non-terminal residue" evidence="3">
    <location>
        <position position="1"/>
    </location>
</feature>
<dbReference type="OrthoDB" id="3684459at2759"/>
<organism evidence="3 4">
    <name type="scientific">Lophiostoma macrostomum CBS 122681</name>
    <dbReference type="NCBI Taxonomy" id="1314788"/>
    <lineage>
        <taxon>Eukaryota</taxon>
        <taxon>Fungi</taxon>
        <taxon>Dikarya</taxon>
        <taxon>Ascomycota</taxon>
        <taxon>Pezizomycotina</taxon>
        <taxon>Dothideomycetes</taxon>
        <taxon>Pleosporomycetidae</taxon>
        <taxon>Pleosporales</taxon>
        <taxon>Lophiostomataceae</taxon>
        <taxon>Lophiostoma</taxon>
    </lineage>
</organism>
<keyword evidence="1" id="KW-0479">Metal-binding</keyword>
<name>A0A6A6SPI0_9PLEO</name>
<evidence type="ECO:0000256" key="1">
    <source>
        <dbReference type="PROSITE-ProRule" id="PRU00723"/>
    </source>
</evidence>
<feature type="non-terminal residue" evidence="3">
    <location>
        <position position="80"/>
    </location>
</feature>
<accession>A0A6A6SPI0</accession>
<dbReference type="AlphaFoldDB" id="A0A6A6SPI0"/>
<sequence length="80" mass="9481">VACIHCYQNHLQCDNRRTCFHCYDNNSQCRRTACADYATGTCDRKHCTRAHEEDERRFSSIVNTEHFSRAVKSPRKSRKR</sequence>
<dbReference type="EMBL" id="MU004485">
    <property type="protein sequence ID" value="KAF2649609.1"/>
    <property type="molecule type" value="Genomic_DNA"/>
</dbReference>
<keyword evidence="1" id="KW-0863">Zinc-finger</keyword>
<dbReference type="PROSITE" id="PS50103">
    <property type="entry name" value="ZF_C3H1"/>
    <property type="match status" value="1"/>
</dbReference>
<keyword evidence="4" id="KW-1185">Reference proteome</keyword>
<keyword evidence="1" id="KW-0862">Zinc</keyword>
<feature type="domain" description="C3H1-type" evidence="2">
    <location>
        <begin position="28"/>
        <end position="54"/>
    </location>
</feature>
<reference evidence="3" key="1">
    <citation type="journal article" date="2020" name="Stud. Mycol.">
        <title>101 Dothideomycetes genomes: a test case for predicting lifestyles and emergence of pathogens.</title>
        <authorList>
            <person name="Haridas S."/>
            <person name="Albert R."/>
            <person name="Binder M."/>
            <person name="Bloem J."/>
            <person name="Labutti K."/>
            <person name="Salamov A."/>
            <person name="Andreopoulos B."/>
            <person name="Baker S."/>
            <person name="Barry K."/>
            <person name="Bills G."/>
            <person name="Bluhm B."/>
            <person name="Cannon C."/>
            <person name="Castanera R."/>
            <person name="Culley D."/>
            <person name="Daum C."/>
            <person name="Ezra D."/>
            <person name="Gonzalez J."/>
            <person name="Henrissat B."/>
            <person name="Kuo A."/>
            <person name="Liang C."/>
            <person name="Lipzen A."/>
            <person name="Lutzoni F."/>
            <person name="Magnuson J."/>
            <person name="Mondo S."/>
            <person name="Nolan M."/>
            <person name="Ohm R."/>
            <person name="Pangilinan J."/>
            <person name="Park H.-J."/>
            <person name="Ramirez L."/>
            <person name="Alfaro M."/>
            <person name="Sun H."/>
            <person name="Tritt A."/>
            <person name="Yoshinaga Y."/>
            <person name="Zwiers L.-H."/>
            <person name="Turgeon B."/>
            <person name="Goodwin S."/>
            <person name="Spatafora J."/>
            <person name="Crous P."/>
            <person name="Grigoriev I."/>
        </authorList>
    </citation>
    <scope>NUCLEOTIDE SEQUENCE</scope>
    <source>
        <strain evidence="3">CBS 122681</strain>
    </source>
</reference>
<evidence type="ECO:0000259" key="2">
    <source>
        <dbReference type="PROSITE" id="PS50103"/>
    </source>
</evidence>